<dbReference type="AlphaFoldDB" id="A0AAW0D2K8"/>
<organism evidence="2 3">
    <name type="scientific">Favolaschia claudopus</name>
    <dbReference type="NCBI Taxonomy" id="2862362"/>
    <lineage>
        <taxon>Eukaryota</taxon>
        <taxon>Fungi</taxon>
        <taxon>Dikarya</taxon>
        <taxon>Basidiomycota</taxon>
        <taxon>Agaricomycotina</taxon>
        <taxon>Agaricomycetes</taxon>
        <taxon>Agaricomycetidae</taxon>
        <taxon>Agaricales</taxon>
        <taxon>Marasmiineae</taxon>
        <taxon>Mycenaceae</taxon>
        <taxon>Favolaschia</taxon>
    </lineage>
</organism>
<evidence type="ECO:0000313" key="3">
    <source>
        <dbReference type="Proteomes" id="UP001362999"/>
    </source>
</evidence>
<proteinExistence type="predicted"/>
<comment type="caution">
    <text evidence="2">The sequence shown here is derived from an EMBL/GenBank/DDBJ whole genome shotgun (WGS) entry which is preliminary data.</text>
</comment>
<feature type="compositionally biased region" description="Pro residues" evidence="1">
    <location>
        <begin position="445"/>
        <end position="457"/>
    </location>
</feature>
<feature type="compositionally biased region" description="Polar residues" evidence="1">
    <location>
        <begin position="1066"/>
        <end position="1079"/>
    </location>
</feature>
<feature type="region of interest" description="Disordered" evidence="1">
    <location>
        <begin position="672"/>
        <end position="830"/>
    </location>
</feature>
<feature type="compositionally biased region" description="Pro residues" evidence="1">
    <location>
        <begin position="708"/>
        <end position="717"/>
    </location>
</feature>
<feature type="region of interest" description="Disordered" evidence="1">
    <location>
        <begin position="387"/>
        <end position="523"/>
    </location>
</feature>
<evidence type="ECO:0000256" key="1">
    <source>
        <dbReference type="SAM" id="MobiDB-lite"/>
    </source>
</evidence>
<feature type="compositionally biased region" description="Basic and acidic residues" evidence="1">
    <location>
        <begin position="600"/>
        <end position="613"/>
    </location>
</feature>
<feature type="region of interest" description="Disordered" evidence="1">
    <location>
        <begin position="545"/>
        <end position="653"/>
    </location>
</feature>
<accession>A0AAW0D2K8</accession>
<name>A0AAW0D2K8_9AGAR</name>
<reference evidence="2 3" key="1">
    <citation type="journal article" date="2024" name="J Genomics">
        <title>Draft genome sequencing and assembly of Favolaschia claudopus CIRM-BRFM 2984 isolated from oak limbs.</title>
        <authorList>
            <person name="Navarro D."/>
            <person name="Drula E."/>
            <person name="Chaduli D."/>
            <person name="Cazenave R."/>
            <person name="Ahrendt S."/>
            <person name="Wang J."/>
            <person name="Lipzen A."/>
            <person name="Daum C."/>
            <person name="Barry K."/>
            <person name="Grigoriev I.V."/>
            <person name="Favel A."/>
            <person name="Rosso M.N."/>
            <person name="Martin F."/>
        </authorList>
    </citation>
    <scope>NUCLEOTIDE SEQUENCE [LARGE SCALE GENOMIC DNA]</scope>
    <source>
        <strain evidence="2 3">CIRM-BRFM 2984</strain>
    </source>
</reference>
<feature type="compositionally biased region" description="Basic residues" evidence="1">
    <location>
        <begin position="672"/>
        <end position="682"/>
    </location>
</feature>
<protein>
    <submittedName>
        <fullName evidence="2">Uncharacterized protein</fullName>
    </submittedName>
</protein>
<evidence type="ECO:0000313" key="2">
    <source>
        <dbReference type="EMBL" id="KAK7046685.1"/>
    </source>
</evidence>
<keyword evidence="3" id="KW-1185">Reference proteome</keyword>
<gene>
    <name evidence="2" type="ORF">R3P38DRAFT_2875224</name>
</gene>
<feature type="compositionally biased region" description="Basic and acidic residues" evidence="1">
    <location>
        <begin position="817"/>
        <end position="830"/>
    </location>
</feature>
<dbReference type="Proteomes" id="UP001362999">
    <property type="component" value="Unassembled WGS sequence"/>
</dbReference>
<feature type="compositionally biased region" description="Polar residues" evidence="1">
    <location>
        <begin position="390"/>
        <end position="400"/>
    </location>
</feature>
<feature type="region of interest" description="Disordered" evidence="1">
    <location>
        <begin position="995"/>
        <end position="1083"/>
    </location>
</feature>
<feature type="compositionally biased region" description="Basic and acidic residues" evidence="1">
    <location>
        <begin position="621"/>
        <end position="635"/>
    </location>
</feature>
<feature type="compositionally biased region" description="Low complexity" evidence="1">
    <location>
        <begin position="738"/>
        <end position="760"/>
    </location>
</feature>
<dbReference type="EMBL" id="JAWWNJ010000010">
    <property type="protein sequence ID" value="KAK7046685.1"/>
    <property type="molecule type" value="Genomic_DNA"/>
</dbReference>
<sequence length="1216" mass="132676">MEDVAAAIDGVKKAAQKNRDKAVAAAIDDLSSTLRLLQLSSSSTKTHSTLCKYSSKNWGALYTAYPHLMCRLHGENVQKSVDFLEEKSTTSASNNASNKSAAAECLYPVICAIFYPPKLRVEWRTSSLIFNVNLLLYETVTRHPANQTSLRSEKVLGPTRIGLALSQNRDFIVLDSLLLLIGALLPSRQKPAKRSSFVDDVFKPELFRQSDEIKNLIASSTDSQWDPVAVKIINSLAGSDLSFPQPFYISKLRASIELPKFAGLGPSLFGRTIVEQDNESMLGSFQVLFVNIKQIKIGGPGNPPTLVAITVNDASDGPGQQWTVQFQLNHADTGRFAQTFKERGLSRLISEPKISKLGEPLGLTFESTQQYPPSRQEKVDKLQHVWDSGRPTSPLVSDPSKTPDQKHDSPQAASSIHEAIDGDALTDMSENEEKPVSKPKRPTAKPKPPPSPAPPMPTVESDQEDDVPSKARTKKNRKNRVVESEDEDEDNTRTDQDFEPTQPDAERVPVDVPARVTRGAVKKNPALANDAAALKSTGKEVSALTAVTGEDGTSRGRSIRRTAARKSAVDKELTLSDDDIEDEKIAQGPIIVDVKSQKTSTEKADSEAREVTKVKSGFKRVNADEHLGADADPRPTKRVRRPTSAVLEVSETMPPLRRDSAIVFGTVAPAPAKKRYGGKRGRTSSPVHDYTAGDVDMNIDYDELPGAYSPPPSPIPVKAPKAAKHESKAMNEPQTRVAAMKGKGGQKPAAKGPVKATKPAPRAKAKAKTEPEISTEVVEENEPEEVKPLRRSGRASNAAPQEEKPTVDTVPKPKATKKAEKPRKAPWEDMHLLKKEAAIATEDLFPLTDADAVAQDDVEVEVLPDAFEEYYGSTDPLAFPEDDAPMVDLTHDTPPRATDKQPEVDTSLLVPDVTPPMQPTTTSTSFVLATPAVPAALAAAPATVPVNPKPLLPSETSLNHNNHPIYPSTVATKLAALPIIPDVTPIRLQLHSPVASPPVSKFESDLPSRSNKPAAFLPTTTSPPPQVSPRKPSPSANSLRLNKPAHLQPRQQRHFSESPRCPCSPPTHSSRTPNSQNSPVYGFMDETITPSAVVVRCRILNEIQDVVVEKIHQRFDHVKKDVRIGRDTILRTATTNLETMCVESERHFNNLVDLEKDYAAYHRDIISGIDDVHKSAQVMSNALGKIVQQHDRGSLSKKLPPSLFFLPSTIRKPLVL</sequence>